<sequence>MANDKPLTQAIVQSLLNSPFQTEDDVHSWALEISADLSPPLLRTWDSWSGSQPDAMGRMFSRSPRERLDTAKARKIFLAIHADHKIWHPTPFISFTQSPDEPQENAERRVQKRCVESKCSGEEQSSHSQHG</sequence>
<feature type="region of interest" description="Disordered" evidence="1">
    <location>
        <begin position="93"/>
        <end position="131"/>
    </location>
</feature>
<evidence type="ECO:0000313" key="2">
    <source>
        <dbReference type="EMBL" id="OJD14935.1"/>
    </source>
</evidence>
<name>A0A1J9QFL8_9EURO</name>
<gene>
    <name evidence="2" type="ORF">ACJ73_09028</name>
</gene>
<dbReference type="OrthoDB" id="4207073at2759"/>
<dbReference type="EMBL" id="LGTZ01002352">
    <property type="protein sequence ID" value="OJD14935.1"/>
    <property type="molecule type" value="Genomic_DNA"/>
</dbReference>
<organism evidence="2 3">
    <name type="scientific">Blastomyces percursus</name>
    <dbReference type="NCBI Taxonomy" id="1658174"/>
    <lineage>
        <taxon>Eukaryota</taxon>
        <taxon>Fungi</taxon>
        <taxon>Dikarya</taxon>
        <taxon>Ascomycota</taxon>
        <taxon>Pezizomycotina</taxon>
        <taxon>Eurotiomycetes</taxon>
        <taxon>Eurotiomycetidae</taxon>
        <taxon>Onygenales</taxon>
        <taxon>Ajellomycetaceae</taxon>
        <taxon>Blastomyces</taxon>
    </lineage>
</organism>
<feature type="compositionally biased region" description="Basic and acidic residues" evidence="1">
    <location>
        <begin position="105"/>
        <end position="125"/>
    </location>
</feature>
<dbReference type="Proteomes" id="UP000242791">
    <property type="component" value="Unassembled WGS sequence"/>
</dbReference>
<evidence type="ECO:0000256" key="1">
    <source>
        <dbReference type="SAM" id="MobiDB-lite"/>
    </source>
</evidence>
<accession>A0A1J9QFL8</accession>
<proteinExistence type="predicted"/>
<comment type="caution">
    <text evidence="2">The sequence shown here is derived from an EMBL/GenBank/DDBJ whole genome shotgun (WGS) entry which is preliminary data.</text>
</comment>
<dbReference type="VEuPathDB" id="FungiDB:ACJ73_09028"/>
<reference evidence="2 3" key="1">
    <citation type="submission" date="2015-08" db="EMBL/GenBank/DDBJ databases">
        <title>Emmonsia species relationships and genome sequence.</title>
        <authorList>
            <person name="Cuomo C.A."/>
            <person name="Schwartz I.S."/>
            <person name="Kenyon C."/>
            <person name="De Hoog G.S."/>
            <person name="Govender N.P."/>
            <person name="Botha A."/>
            <person name="Moreno L."/>
            <person name="De Vries M."/>
            <person name="Munoz J.F."/>
            <person name="Stielow J.B."/>
        </authorList>
    </citation>
    <scope>NUCLEOTIDE SEQUENCE [LARGE SCALE GENOMIC DNA]</scope>
    <source>
        <strain evidence="2 3">EI222</strain>
    </source>
</reference>
<evidence type="ECO:0000313" key="3">
    <source>
        <dbReference type="Proteomes" id="UP000242791"/>
    </source>
</evidence>
<dbReference type="AlphaFoldDB" id="A0A1J9QFL8"/>
<keyword evidence="3" id="KW-1185">Reference proteome</keyword>
<protein>
    <submittedName>
        <fullName evidence="2">Uncharacterized protein</fullName>
    </submittedName>
</protein>